<protein>
    <submittedName>
        <fullName evidence="5">Putative DNA-binding transcriptional regulator YafY</fullName>
    </submittedName>
</protein>
<dbReference type="Pfam" id="PF25583">
    <property type="entry name" value="WCX"/>
    <property type="match status" value="1"/>
</dbReference>
<dbReference type="InterPro" id="IPR018356">
    <property type="entry name" value="Tscrpt_reg_HTH_DeoR_CS"/>
</dbReference>
<dbReference type="PROSITE" id="PS51000">
    <property type="entry name" value="HTH_DEOR_2"/>
    <property type="match status" value="1"/>
</dbReference>
<name>A0A2T0N4T8_9ACTN</name>
<sequence length="317" mass="35100">MAGVLDTSARLLRLLSLLQTRRDWAGADLARRLGVAPRTLRRDVGRLRELGYPVHSTPGAAGGYRLGAGAELPPLLLDDEEAVAVALGLRTAANGTVTGIEETSLQALAKLEQVLPARLRTRVGTLQAHTVRINRAGPTVDADVLTHVTAACRDREQLRFGYTTYDGETAQRRAEPHSLVSVGHRWYLVAWDVERRDWRTFRADRIRLRTPNGPRFAPREPPAPDVAAWLHDRLAHGMWPIEGRFLLHAPAERMAGRTQGVVEPAGPDRCVLTLRGDDPHLMAVVVAFLDVDFEVIEPVELKDHLQALGRRLLSSRI</sequence>
<evidence type="ECO:0000313" key="5">
    <source>
        <dbReference type="EMBL" id="PRX67370.1"/>
    </source>
</evidence>
<dbReference type="GO" id="GO:0003700">
    <property type="term" value="F:DNA-binding transcription factor activity"/>
    <property type="evidence" value="ECO:0007669"/>
    <property type="project" value="InterPro"/>
</dbReference>
<keyword evidence="3" id="KW-0804">Transcription</keyword>
<keyword evidence="6" id="KW-1185">Reference proteome</keyword>
<dbReference type="InterPro" id="IPR001034">
    <property type="entry name" value="DeoR_HTH"/>
</dbReference>
<dbReference type="Pfam" id="PF13280">
    <property type="entry name" value="WYL"/>
    <property type="match status" value="1"/>
</dbReference>
<dbReference type="InterPro" id="IPR057727">
    <property type="entry name" value="WCX_dom"/>
</dbReference>
<dbReference type="PROSITE" id="PS00894">
    <property type="entry name" value="HTH_DEOR_1"/>
    <property type="match status" value="1"/>
</dbReference>
<gene>
    <name evidence="5" type="ORF">B0I32_104126</name>
</gene>
<organism evidence="5 6">
    <name type="scientific">Nonomuraea fuscirosea</name>
    <dbReference type="NCBI Taxonomy" id="1291556"/>
    <lineage>
        <taxon>Bacteria</taxon>
        <taxon>Bacillati</taxon>
        <taxon>Actinomycetota</taxon>
        <taxon>Actinomycetes</taxon>
        <taxon>Streptosporangiales</taxon>
        <taxon>Streptosporangiaceae</taxon>
        <taxon>Nonomuraea</taxon>
    </lineage>
</organism>
<dbReference type="EMBL" id="PVNG01000004">
    <property type="protein sequence ID" value="PRX67370.1"/>
    <property type="molecule type" value="Genomic_DNA"/>
</dbReference>
<dbReference type="Proteomes" id="UP000238312">
    <property type="component" value="Unassembled WGS sequence"/>
</dbReference>
<evidence type="ECO:0000256" key="1">
    <source>
        <dbReference type="ARBA" id="ARBA00023015"/>
    </source>
</evidence>
<dbReference type="PANTHER" id="PTHR34580:SF3">
    <property type="entry name" value="PROTEIN PAFB"/>
    <property type="match status" value="1"/>
</dbReference>
<evidence type="ECO:0000256" key="3">
    <source>
        <dbReference type="ARBA" id="ARBA00023163"/>
    </source>
</evidence>
<accession>A0A2T0N4T8</accession>
<dbReference type="AlphaFoldDB" id="A0A2T0N4T8"/>
<dbReference type="InterPro" id="IPR026881">
    <property type="entry name" value="WYL_dom"/>
</dbReference>
<keyword evidence="2 5" id="KW-0238">DNA-binding</keyword>
<dbReference type="SUPFAM" id="SSF46785">
    <property type="entry name" value="Winged helix' DNA-binding domain"/>
    <property type="match status" value="1"/>
</dbReference>
<dbReference type="GO" id="GO:0003677">
    <property type="term" value="F:DNA binding"/>
    <property type="evidence" value="ECO:0007669"/>
    <property type="project" value="UniProtKB-KW"/>
</dbReference>
<dbReference type="PROSITE" id="PS52050">
    <property type="entry name" value="WYL"/>
    <property type="match status" value="1"/>
</dbReference>
<reference evidence="5 6" key="1">
    <citation type="submission" date="2018-03" db="EMBL/GenBank/DDBJ databases">
        <title>Genomic Encyclopedia of Type Strains, Phase III (KMG-III): the genomes of soil and plant-associated and newly described type strains.</title>
        <authorList>
            <person name="Whitman W."/>
        </authorList>
    </citation>
    <scope>NUCLEOTIDE SEQUENCE [LARGE SCALE GENOMIC DNA]</scope>
    <source>
        <strain evidence="5 6">CGMCC 4.7104</strain>
    </source>
</reference>
<feature type="domain" description="HTH deoR-type" evidence="4">
    <location>
        <begin position="7"/>
        <end position="62"/>
    </location>
</feature>
<dbReference type="Gene3D" id="1.10.10.10">
    <property type="entry name" value="Winged helix-like DNA-binding domain superfamily/Winged helix DNA-binding domain"/>
    <property type="match status" value="1"/>
</dbReference>
<keyword evidence="1" id="KW-0805">Transcription regulation</keyword>
<dbReference type="Pfam" id="PF08279">
    <property type="entry name" value="HTH_11"/>
    <property type="match status" value="1"/>
</dbReference>
<dbReference type="InterPro" id="IPR051534">
    <property type="entry name" value="CBASS_pafABC_assoc_protein"/>
</dbReference>
<dbReference type="PANTHER" id="PTHR34580">
    <property type="match status" value="1"/>
</dbReference>
<dbReference type="InterPro" id="IPR036390">
    <property type="entry name" value="WH_DNA-bd_sf"/>
</dbReference>
<dbReference type="InterPro" id="IPR036388">
    <property type="entry name" value="WH-like_DNA-bd_sf"/>
</dbReference>
<proteinExistence type="predicted"/>
<dbReference type="InterPro" id="IPR013196">
    <property type="entry name" value="HTH_11"/>
</dbReference>
<evidence type="ECO:0000259" key="4">
    <source>
        <dbReference type="PROSITE" id="PS51000"/>
    </source>
</evidence>
<evidence type="ECO:0000313" key="6">
    <source>
        <dbReference type="Proteomes" id="UP000238312"/>
    </source>
</evidence>
<evidence type="ECO:0000256" key="2">
    <source>
        <dbReference type="ARBA" id="ARBA00023125"/>
    </source>
</evidence>
<comment type="caution">
    <text evidence="5">The sequence shown here is derived from an EMBL/GenBank/DDBJ whole genome shotgun (WGS) entry which is preliminary data.</text>
</comment>